<comment type="subcellular location">
    <subcellularLocation>
        <location evidence="1">Cell membrane</location>
        <topology evidence="1">Single-pass type I membrane protein</topology>
    </subcellularLocation>
</comment>
<evidence type="ECO:0000256" key="7">
    <source>
        <dbReference type="ARBA" id="ARBA00023157"/>
    </source>
</evidence>
<keyword evidence="5 10" id="KW-1133">Transmembrane helix</keyword>
<feature type="region of interest" description="Disordered" evidence="9">
    <location>
        <begin position="596"/>
        <end position="628"/>
    </location>
</feature>
<evidence type="ECO:0000256" key="10">
    <source>
        <dbReference type="SAM" id="Phobius"/>
    </source>
</evidence>
<dbReference type="GO" id="GO:0001837">
    <property type="term" value="P:epithelial to mesenchymal transition"/>
    <property type="evidence" value="ECO:0007669"/>
    <property type="project" value="TreeGrafter"/>
</dbReference>
<keyword evidence="8" id="KW-0325">Glycoprotein</keyword>
<evidence type="ECO:0000256" key="1">
    <source>
        <dbReference type="ARBA" id="ARBA00004251"/>
    </source>
</evidence>
<feature type="transmembrane region" description="Helical" evidence="10">
    <location>
        <begin position="539"/>
        <end position="567"/>
    </location>
</feature>
<keyword evidence="2" id="KW-1003">Cell membrane</keyword>
<dbReference type="Proteomes" id="UP001152803">
    <property type="component" value="Unassembled WGS sequence"/>
</dbReference>
<dbReference type="OrthoDB" id="10072329at2759"/>
<evidence type="ECO:0000256" key="5">
    <source>
        <dbReference type="ARBA" id="ARBA00022989"/>
    </source>
</evidence>
<keyword evidence="6 10" id="KW-0472">Membrane</keyword>
<dbReference type="Pfam" id="PF26060">
    <property type="entry name" value="TGFBR3_N"/>
    <property type="match status" value="1"/>
</dbReference>
<keyword evidence="3 10" id="KW-0812">Transmembrane</keyword>
<sequence>MPDWAFAKLSSSTIKSVWIYKKPDWAVLLKDLPKTYQGWIFVATPHPRNHIHEPPPPSDMESAGILLLLLPLTVATSVPLVTCDPQDVLDNHNEWISVAPGLAPGCWTHYTKEGGEVHVLNLRFRPNISSNNINFLMLNLTAAKPGHVIVNSNAKVPFVTLHENDNVKVLMNRQLNIAPKLKTVTPEDMPSESRDLLKWATEIFGGVTSFTTIEDPVVITFSGKQAKGDASSSCTLEDYFSPKEYVLEMQPLGTAAPNLKSCSTQSQPSEKELYIVNIPDGTDTRHVTIHIESEKGIDLFLRGPNGTTWSIPRAFHIRPLSNNPILIEKMRISPSVHNLSDSATALQKGALQRFSSRLITSYTEIRSAGSAITLTLGNAQTGKEARTSPAPLEDSFTTPQSADPYLRMQLYTSADFSVPLDPASKVQSNKRIYAEISSKMYGGTELSTRVKNCSVHSKGPCPRVQDMPFLMEYCSKKVCSISSTRLSFSFQNLQELSATSWDLECAVKLCFNQTCGDGGRVRRSMEVVQSTILAPGNCFSFGLSAILGVAFGGFLIGVLLIGALWYIKIRTGIGSGLDLGSTTIHLTAGCPCTTTKRQGVPGNPSPSENSSANGSIGSTQSTPTSSMA</sequence>
<dbReference type="GO" id="GO:0050431">
    <property type="term" value="F:transforming growth factor beta binding"/>
    <property type="evidence" value="ECO:0007669"/>
    <property type="project" value="TreeGrafter"/>
</dbReference>
<feature type="domain" description="TGFBR3/Endoglin-like N-terminal" evidence="11">
    <location>
        <begin position="104"/>
        <end position="246"/>
    </location>
</feature>
<evidence type="ECO:0000259" key="11">
    <source>
        <dbReference type="Pfam" id="PF26060"/>
    </source>
</evidence>
<keyword evidence="7" id="KW-1015">Disulfide bond</keyword>
<dbReference type="GO" id="GO:0005024">
    <property type="term" value="F:transforming growth factor beta receptor activity"/>
    <property type="evidence" value="ECO:0007669"/>
    <property type="project" value="TreeGrafter"/>
</dbReference>
<evidence type="ECO:0000256" key="8">
    <source>
        <dbReference type="ARBA" id="ARBA00023180"/>
    </source>
</evidence>
<dbReference type="GO" id="GO:0016477">
    <property type="term" value="P:cell migration"/>
    <property type="evidence" value="ECO:0007669"/>
    <property type="project" value="TreeGrafter"/>
</dbReference>
<evidence type="ECO:0000256" key="6">
    <source>
        <dbReference type="ARBA" id="ARBA00023136"/>
    </source>
</evidence>
<dbReference type="InterPro" id="IPR058899">
    <property type="entry name" value="TGFBR3/Endoglin-like_N"/>
</dbReference>
<dbReference type="PANTHER" id="PTHR14002:SF41">
    <property type="entry name" value="ENDOGLIN"/>
    <property type="match status" value="1"/>
</dbReference>
<dbReference type="GO" id="GO:0005539">
    <property type="term" value="F:glycosaminoglycan binding"/>
    <property type="evidence" value="ECO:0007669"/>
    <property type="project" value="TreeGrafter"/>
</dbReference>
<accession>A0A9Q1HTS5</accession>
<evidence type="ECO:0000313" key="12">
    <source>
        <dbReference type="EMBL" id="KAJ8260658.1"/>
    </source>
</evidence>
<name>A0A9Q1HTS5_CONCO</name>
<protein>
    <recommendedName>
        <fullName evidence="11">TGFBR3/Endoglin-like N-terminal domain-containing protein</fullName>
    </recommendedName>
</protein>
<evidence type="ECO:0000256" key="9">
    <source>
        <dbReference type="SAM" id="MobiDB-lite"/>
    </source>
</evidence>
<comment type="caution">
    <text evidence="12">The sequence shown here is derived from an EMBL/GenBank/DDBJ whole genome shotgun (WGS) entry which is preliminary data.</text>
</comment>
<keyword evidence="4" id="KW-0732">Signal</keyword>
<reference evidence="12" key="1">
    <citation type="journal article" date="2023" name="Science">
        <title>Genome structures resolve the early diversification of teleost fishes.</title>
        <authorList>
            <person name="Parey E."/>
            <person name="Louis A."/>
            <person name="Montfort J."/>
            <person name="Bouchez O."/>
            <person name="Roques C."/>
            <person name="Iampietro C."/>
            <person name="Lluch J."/>
            <person name="Castinel A."/>
            <person name="Donnadieu C."/>
            <person name="Desvignes T."/>
            <person name="Floi Bucao C."/>
            <person name="Jouanno E."/>
            <person name="Wen M."/>
            <person name="Mejri S."/>
            <person name="Dirks R."/>
            <person name="Jansen H."/>
            <person name="Henkel C."/>
            <person name="Chen W.J."/>
            <person name="Zahm M."/>
            <person name="Cabau C."/>
            <person name="Klopp C."/>
            <person name="Thompson A.W."/>
            <person name="Robinson-Rechavi M."/>
            <person name="Braasch I."/>
            <person name="Lecointre G."/>
            <person name="Bobe J."/>
            <person name="Postlethwait J.H."/>
            <person name="Berthelot C."/>
            <person name="Roest Crollius H."/>
            <person name="Guiguen Y."/>
        </authorList>
    </citation>
    <scope>NUCLEOTIDE SEQUENCE</scope>
    <source>
        <strain evidence="12">Concon-B</strain>
    </source>
</reference>
<dbReference type="GO" id="GO:0007179">
    <property type="term" value="P:transforming growth factor beta receptor signaling pathway"/>
    <property type="evidence" value="ECO:0007669"/>
    <property type="project" value="TreeGrafter"/>
</dbReference>
<evidence type="ECO:0000313" key="13">
    <source>
        <dbReference type="Proteomes" id="UP001152803"/>
    </source>
</evidence>
<dbReference type="EMBL" id="JAFJMO010000012">
    <property type="protein sequence ID" value="KAJ8260658.1"/>
    <property type="molecule type" value="Genomic_DNA"/>
</dbReference>
<organism evidence="12 13">
    <name type="scientific">Conger conger</name>
    <name type="common">Conger eel</name>
    <name type="synonym">Muraena conger</name>
    <dbReference type="NCBI Taxonomy" id="82655"/>
    <lineage>
        <taxon>Eukaryota</taxon>
        <taxon>Metazoa</taxon>
        <taxon>Chordata</taxon>
        <taxon>Craniata</taxon>
        <taxon>Vertebrata</taxon>
        <taxon>Euteleostomi</taxon>
        <taxon>Actinopterygii</taxon>
        <taxon>Neopterygii</taxon>
        <taxon>Teleostei</taxon>
        <taxon>Anguilliformes</taxon>
        <taxon>Congridae</taxon>
        <taxon>Conger</taxon>
    </lineage>
</organism>
<dbReference type="GO" id="GO:0017015">
    <property type="term" value="P:regulation of transforming growth factor beta receptor signaling pathway"/>
    <property type="evidence" value="ECO:0007669"/>
    <property type="project" value="TreeGrafter"/>
</dbReference>
<evidence type="ECO:0000256" key="3">
    <source>
        <dbReference type="ARBA" id="ARBA00022692"/>
    </source>
</evidence>
<dbReference type="AlphaFoldDB" id="A0A9Q1HTS5"/>
<gene>
    <name evidence="12" type="ORF">COCON_G00163810</name>
</gene>
<evidence type="ECO:0000256" key="4">
    <source>
        <dbReference type="ARBA" id="ARBA00022729"/>
    </source>
</evidence>
<evidence type="ECO:0000256" key="2">
    <source>
        <dbReference type="ARBA" id="ARBA00022475"/>
    </source>
</evidence>
<proteinExistence type="predicted"/>
<feature type="compositionally biased region" description="Polar residues" evidence="9">
    <location>
        <begin position="605"/>
        <end position="628"/>
    </location>
</feature>
<dbReference type="PANTHER" id="PTHR14002">
    <property type="entry name" value="ENDOGLIN/TGF-BETA RECEPTOR TYPE III"/>
    <property type="match status" value="1"/>
</dbReference>
<keyword evidence="13" id="KW-1185">Reference proteome</keyword>
<dbReference type="GO" id="GO:0005114">
    <property type="term" value="F:type II transforming growth factor beta receptor binding"/>
    <property type="evidence" value="ECO:0007669"/>
    <property type="project" value="TreeGrafter"/>
</dbReference>